<dbReference type="Pfam" id="PF16916">
    <property type="entry name" value="ZT_dimer"/>
    <property type="match status" value="1"/>
</dbReference>
<organism evidence="9 10">
    <name type="scientific">Mucor plumbeus</name>
    <dbReference type="NCBI Taxonomy" id="97098"/>
    <lineage>
        <taxon>Eukaryota</taxon>
        <taxon>Fungi</taxon>
        <taxon>Fungi incertae sedis</taxon>
        <taxon>Mucoromycota</taxon>
        <taxon>Mucoromycotina</taxon>
        <taxon>Mucoromycetes</taxon>
        <taxon>Mucorales</taxon>
        <taxon>Mucorineae</taxon>
        <taxon>Mucoraceae</taxon>
        <taxon>Mucor</taxon>
    </lineage>
</organism>
<keyword evidence="10" id="KW-1185">Reference proteome</keyword>
<feature type="transmembrane region" description="Helical" evidence="6">
    <location>
        <begin position="168"/>
        <end position="189"/>
    </location>
</feature>
<evidence type="ECO:0000259" key="8">
    <source>
        <dbReference type="Pfam" id="PF16916"/>
    </source>
</evidence>
<feature type="domain" description="Cation efflux protein transmembrane" evidence="7">
    <location>
        <begin position="144"/>
        <end position="336"/>
    </location>
</feature>
<feature type="transmembrane region" description="Helical" evidence="6">
    <location>
        <begin position="210"/>
        <end position="228"/>
    </location>
</feature>
<dbReference type="GO" id="GO:0008324">
    <property type="term" value="F:monoatomic cation transmembrane transporter activity"/>
    <property type="evidence" value="ECO:0007669"/>
    <property type="project" value="InterPro"/>
</dbReference>
<evidence type="ECO:0000256" key="2">
    <source>
        <dbReference type="ARBA" id="ARBA00022448"/>
    </source>
</evidence>
<dbReference type="Gene3D" id="1.20.1510.10">
    <property type="entry name" value="Cation efflux protein transmembrane domain"/>
    <property type="match status" value="1"/>
</dbReference>
<keyword evidence="3 6" id="KW-0812">Transmembrane</keyword>
<proteinExistence type="predicted"/>
<dbReference type="PANTHER" id="PTHR43840:SF4">
    <property type="entry name" value="CDF DIVALENT METAL CATION TRANSPORTER (EUROFUNG)"/>
    <property type="match status" value="1"/>
</dbReference>
<reference evidence="9" key="1">
    <citation type="submission" date="2020-12" db="EMBL/GenBank/DDBJ databases">
        <title>Metabolic potential, ecology and presence of endohyphal bacteria is reflected in genomic diversity of Mucoromycotina.</title>
        <authorList>
            <person name="Muszewska A."/>
            <person name="Okrasinska A."/>
            <person name="Steczkiewicz K."/>
            <person name="Drgas O."/>
            <person name="Orlowska M."/>
            <person name="Perlinska-Lenart U."/>
            <person name="Aleksandrzak-Piekarczyk T."/>
            <person name="Szatraj K."/>
            <person name="Zielenkiewicz U."/>
            <person name="Pilsyk S."/>
            <person name="Malc E."/>
            <person name="Mieczkowski P."/>
            <person name="Kruszewska J.S."/>
            <person name="Biernat P."/>
            <person name="Pawlowska J."/>
        </authorList>
    </citation>
    <scope>NUCLEOTIDE SEQUENCE</scope>
    <source>
        <strain evidence="9">CBS 226.32</strain>
    </source>
</reference>
<dbReference type="OrthoDB" id="78296at2759"/>
<dbReference type="Proteomes" id="UP000650833">
    <property type="component" value="Unassembled WGS sequence"/>
</dbReference>
<dbReference type="AlphaFoldDB" id="A0A8H7RFU3"/>
<evidence type="ECO:0000256" key="1">
    <source>
        <dbReference type="ARBA" id="ARBA00004141"/>
    </source>
</evidence>
<dbReference type="InterPro" id="IPR002524">
    <property type="entry name" value="Cation_efflux"/>
</dbReference>
<dbReference type="NCBIfam" id="TIGR01297">
    <property type="entry name" value="CDF"/>
    <property type="match status" value="1"/>
</dbReference>
<dbReference type="EMBL" id="JAEPRC010000082">
    <property type="protein sequence ID" value="KAG2210386.1"/>
    <property type="molecule type" value="Genomic_DNA"/>
</dbReference>
<dbReference type="GO" id="GO:0098771">
    <property type="term" value="P:inorganic ion homeostasis"/>
    <property type="evidence" value="ECO:0007669"/>
    <property type="project" value="UniProtKB-ARBA"/>
</dbReference>
<feature type="transmembrane region" description="Helical" evidence="6">
    <location>
        <begin position="248"/>
        <end position="267"/>
    </location>
</feature>
<feature type="domain" description="Cation efflux protein cytoplasmic" evidence="8">
    <location>
        <begin position="355"/>
        <end position="417"/>
    </location>
</feature>
<dbReference type="InterPro" id="IPR050291">
    <property type="entry name" value="CDF_Transporter"/>
</dbReference>
<evidence type="ECO:0000256" key="5">
    <source>
        <dbReference type="ARBA" id="ARBA00023136"/>
    </source>
</evidence>
<dbReference type="InterPro" id="IPR036837">
    <property type="entry name" value="Cation_efflux_CTD_sf"/>
</dbReference>
<comment type="subcellular location">
    <subcellularLocation>
        <location evidence="1">Membrane</location>
        <topology evidence="1">Multi-pass membrane protein</topology>
    </subcellularLocation>
</comment>
<dbReference type="InterPro" id="IPR058533">
    <property type="entry name" value="Cation_efflux_TM"/>
</dbReference>
<evidence type="ECO:0000256" key="4">
    <source>
        <dbReference type="ARBA" id="ARBA00022989"/>
    </source>
</evidence>
<evidence type="ECO:0000259" key="7">
    <source>
        <dbReference type="Pfam" id="PF01545"/>
    </source>
</evidence>
<dbReference type="GO" id="GO:0016020">
    <property type="term" value="C:membrane"/>
    <property type="evidence" value="ECO:0007669"/>
    <property type="project" value="UniProtKB-SubCell"/>
</dbReference>
<evidence type="ECO:0000256" key="6">
    <source>
        <dbReference type="SAM" id="Phobius"/>
    </source>
</evidence>
<evidence type="ECO:0008006" key="11">
    <source>
        <dbReference type="Google" id="ProtNLM"/>
    </source>
</evidence>
<comment type="caution">
    <text evidence="9">The sequence shown here is derived from an EMBL/GenBank/DDBJ whole genome shotgun (WGS) entry which is preliminary data.</text>
</comment>
<feature type="transmembrane region" description="Helical" evidence="6">
    <location>
        <begin position="136"/>
        <end position="162"/>
    </location>
</feature>
<accession>A0A8H7RFU3</accession>
<dbReference type="InterPro" id="IPR027470">
    <property type="entry name" value="Cation_efflux_CTD"/>
</dbReference>
<dbReference type="Pfam" id="PF01545">
    <property type="entry name" value="Cation_efflux"/>
    <property type="match status" value="1"/>
</dbReference>
<name>A0A8H7RFU3_9FUNG</name>
<keyword evidence="4 6" id="KW-1133">Transmembrane helix</keyword>
<dbReference type="SUPFAM" id="SSF160240">
    <property type="entry name" value="Cation efflux protein cytoplasmic domain-like"/>
    <property type="match status" value="1"/>
</dbReference>
<evidence type="ECO:0000313" key="9">
    <source>
        <dbReference type="EMBL" id="KAG2210386.1"/>
    </source>
</evidence>
<feature type="transmembrane region" description="Helical" evidence="6">
    <location>
        <begin position="288"/>
        <end position="306"/>
    </location>
</feature>
<dbReference type="Gene3D" id="3.30.70.1350">
    <property type="entry name" value="Cation efflux protein, cytoplasmic domain"/>
    <property type="match status" value="1"/>
</dbReference>
<sequence>MDTEQEREWERLSIKRRRSVASLAASAIPPPVHFYALRMAEDQIAAITNKSVREFYKHQNKMIDRFEEVDAIIERIQNSPEALNYESVSTSSSTVSVQNSNTNFAQNVDEELNVGAPLLKKLVTKNSIENRPSPTWLIHLAINISMLANIALFAIKVCLAILSGSMAILASAFESFLDILSNGIIFFTIRVIRQKNLYDYPVGKARMEPLGIIVFAVVITTSFSQVLLSSIERLTKDSSPSDSIDLSPTAISLLIANILIKAILWLWCLTVKGSSSVQALAQDHENDVVFNIASTIFPVIAVWAKLLWLDPVGAILLSLYIIYEWMIVLLENIRRLTGQAASVDDIKQLTYMAYRFSTKIVAIETVRAYYNGDRCVVEVDIVLPPECPLREAHDVGEALQDALELLDNVERAFVHLDFTSEHQIEHRRVVDEVGFG</sequence>
<dbReference type="GO" id="GO:0030003">
    <property type="term" value="P:intracellular monoatomic cation homeostasis"/>
    <property type="evidence" value="ECO:0007669"/>
    <property type="project" value="UniProtKB-ARBA"/>
</dbReference>
<dbReference type="SUPFAM" id="SSF161111">
    <property type="entry name" value="Cation efflux protein transmembrane domain-like"/>
    <property type="match status" value="1"/>
</dbReference>
<dbReference type="InterPro" id="IPR027469">
    <property type="entry name" value="Cation_efflux_TMD_sf"/>
</dbReference>
<dbReference type="FunFam" id="1.20.1510.10:FF:000005">
    <property type="entry name" value="Putative Cation diffusion facilitator 1"/>
    <property type="match status" value="1"/>
</dbReference>
<feature type="transmembrane region" description="Helical" evidence="6">
    <location>
        <begin position="312"/>
        <end position="330"/>
    </location>
</feature>
<protein>
    <recommendedName>
        <fullName evidence="11">Cation efflux protein cytoplasmic domain-containing protein</fullName>
    </recommendedName>
</protein>
<evidence type="ECO:0000313" key="10">
    <source>
        <dbReference type="Proteomes" id="UP000650833"/>
    </source>
</evidence>
<keyword evidence="5 6" id="KW-0472">Membrane</keyword>
<evidence type="ECO:0000256" key="3">
    <source>
        <dbReference type="ARBA" id="ARBA00022692"/>
    </source>
</evidence>
<keyword evidence="2" id="KW-0813">Transport</keyword>
<dbReference type="PANTHER" id="PTHR43840">
    <property type="entry name" value="MITOCHONDRIAL METAL TRANSPORTER 1-RELATED"/>
    <property type="match status" value="1"/>
</dbReference>
<gene>
    <name evidence="9" type="ORF">INT46_000967</name>
</gene>